<dbReference type="InterPro" id="IPR017907">
    <property type="entry name" value="Znf_RING_CS"/>
</dbReference>
<dbReference type="EMBL" id="CAXHTA020000007">
    <property type="protein sequence ID" value="CAL5222943.1"/>
    <property type="molecule type" value="Genomic_DNA"/>
</dbReference>
<feature type="compositionally biased region" description="Basic and acidic residues" evidence="10">
    <location>
        <begin position="577"/>
        <end position="592"/>
    </location>
</feature>
<name>A0ABP1FXL9_9CHLO</name>
<evidence type="ECO:0000256" key="1">
    <source>
        <dbReference type="ARBA" id="ARBA00008438"/>
    </source>
</evidence>
<dbReference type="SMART" id="SM00490">
    <property type="entry name" value="HELICc"/>
    <property type="match status" value="1"/>
</dbReference>
<dbReference type="SUPFAM" id="SSF57850">
    <property type="entry name" value="RING/U-box"/>
    <property type="match status" value="1"/>
</dbReference>
<feature type="domain" description="Helicase C-terminal" evidence="13">
    <location>
        <begin position="401"/>
        <end position="573"/>
    </location>
</feature>
<feature type="region of interest" description="Disordered" evidence="10">
    <location>
        <begin position="545"/>
        <end position="612"/>
    </location>
</feature>
<gene>
    <name evidence="14" type="primary">g5380</name>
    <name evidence="14" type="ORF">VP750_LOCUS4602</name>
</gene>
<comment type="caution">
    <text evidence="14">The sequence shown here is derived from an EMBL/GenBank/DDBJ whole genome shotgun (WGS) entry which is preliminary data.</text>
</comment>
<evidence type="ECO:0000313" key="14">
    <source>
        <dbReference type="EMBL" id="CAL5222943.1"/>
    </source>
</evidence>
<keyword evidence="8" id="KW-0067">ATP-binding</keyword>
<evidence type="ECO:0000256" key="8">
    <source>
        <dbReference type="ARBA" id="ARBA00022840"/>
    </source>
</evidence>
<evidence type="ECO:0000259" key="11">
    <source>
        <dbReference type="PROSITE" id="PS50089"/>
    </source>
</evidence>
<keyword evidence="4 9" id="KW-0863">Zinc-finger</keyword>
<dbReference type="CDD" id="cd18008">
    <property type="entry name" value="DEXDc_SHPRH-like"/>
    <property type="match status" value="1"/>
</dbReference>
<dbReference type="Pfam" id="PF00271">
    <property type="entry name" value="Helicase_C"/>
    <property type="match status" value="1"/>
</dbReference>
<evidence type="ECO:0000256" key="10">
    <source>
        <dbReference type="SAM" id="MobiDB-lite"/>
    </source>
</evidence>
<evidence type="ECO:0000259" key="12">
    <source>
        <dbReference type="PROSITE" id="PS51192"/>
    </source>
</evidence>
<proteinExistence type="inferred from homology"/>
<dbReference type="Gene3D" id="3.40.50.300">
    <property type="entry name" value="P-loop containing nucleotide triphosphate hydrolases"/>
    <property type="match status" value="1"/>
</dbReference>
<dbReference type="InterPro" id="IPR001841">
    <property type="entry name" value="Znf_RING"/>
</dbReference>
<evidence type="ECO:0000256" key="6">
    <source>
        <dbReference type="ARBA" id="ARBA00022806"/>
    </source>
</evidence>
<evidence type="ECO:0000256" key="9">
    <source>
        <dbReference type="PROSITE-ProRule" id="PRU00175"/>
    </source>
</evidence>
<dbReference type="SMART" id="SM00487">
    <property type="entry name" value="DEXDc"/>
    <property type="match status" value="1"/>
</dbReference>
<dbReference type="InterPro" id="IPR027417">
    <property type="entry name" value="P-loop_NTPase"/>
</dbReference>
<keyword evidence="2" id="KW-0479">Metal-binding</keyword>
<dbReference type="InterPro" id="IPR014001">
    <property type="entry name" value="Helicase_ATP-bd"/>
</dbReference>
<reference evidence="14 15" key="1">
    <citation type="submission" date="2024-06" db="EMBL/GenBank/DDBJ databases">
        <authorList>
            <person name="Kraege A."/>
            <person name="Thomma B."/>
        </authorList>
    </citation>
    <scope>NUCLEOTIDE SEQUENCE [LARGE SCALE GENOMIC DNA]</scope>
</reference>
<feature type="domain" description="RING-type" evidence="11">
    <location>
        <begin position="330"/>
        <end position="368"/>
    </location>
</feature>
<dbReference type="CDD" id="cd18793">
    <property type="entry name" value="SF2_C_SNF"/>
    <property type="match status" value="1"/>
</dbReference>
<dbReference type="PANTHER" id="PTHR45626">
    <property type="entry name" value="TRANSCRIPTION TERMINATION FACTOR 2-RELATED"/>
    <property type="match status" value="1"/>
</dbReference>
<dbReference type="PANTHER" id="PTHR45626:SF38">
    <property type="entry name" value="DEAD-BOX PROTEIN"/>
    <property type="match status" value="1"/>
</dbReference>
<dbReference type="Gene3D" id="3.40.50.10810">
    <property type="entry name" value="Tandem AAA-ATPase domain"/>
    <property type="match status" value="1"/>
</dbReference>
<keyword evidence="6" id="KW-0347">Helicase</keyword>
<dbReference type="Gene3D" id="3.30.40.10">
    <property type="entry name" value="Zinc/RING finger domain, C3HC4 (zinc finger)"/>
    <property type="match status" value="1"/>
</dbReference>
<dbReference type="SMART" id="SM00184">
    <property type="entry name" value="RING"/>
    <property type="match status" value="1"/>
</dbReference>
<dbReference type="PROSITE" id="PS51194">
    <property type="entry name" value="HELICASE_CTER"/>
    <property type="match status" value="1"/>
</dbReference>
<evidence type="ECO:0000256" key="4">
    <source>
        <dbReference type="ARBA" id="ARBA00022771"/>
    </source>
</evidence>
<dbReference type="SUPFAM" id="SSF52540">
    <property type="entry name" value="P-loop containing nucleoside triphosphate hydrolases"/>
    <property type="match status" value="2"/>
</dbReference>
<comment type="similarity">
    <text evidence="1">Belongs to the SNF2/RAD54 helicase family. RAD16 subfamily.</text>
</comment>
<sequence length="612" mass="67135">MGCGKTVEILALVLSKPPLASTPGVLNFAGTTPSRATLVICPVSLVGQWLEEAKSKLDGSLRLYMYHGTGRIRDAQRLASDYDLVVTTYQTLGADWRAEKGNKMLQSPLNAIRWHRVVLDESHTIKAGGTGQTLACCALKSARRWCCSGTPISTEIKDFISQFAFLEVKLLSEKAYFANFVHPSWQVQQTRSSYTANVCTGTNVLLYTLGRMLMRHTKAQVLGGQAVSQLPPKTEETIAVSFSQQEAQVYLKVHADAKAAFEKFLRYGSQYINRHLLGIMSLLGPLRRCCSGGALRNSICLFADNRGAGAQAAAGEAAPDEGLIASDEECSVCLNAFERPTITPCSHWFCRECILAEAEEHHICPRCRTDIAAEGLREGVMPGDDEVIGQAGHAQKQQFTLFESKLNVLLKELAAMRERDPAAKALIFTQFSSTLTWLGHRLQQEGYGYRTISGGMALKKRAKAIEAFQKDPPTTVFLLSMRSGAVGINLTAANHVFLMEPAFNPALEDQAVGRAHRMGQTRPVTVKKFYIKGSVEERIMEIIKQRKAGQQPGSRQEAEKEPQKFKRKQQDVAGSLKADRQNLRTAELEQLFKDPSFQGLPKGGAGAAPAGV</sequence>
<dbReference type="PROSITE" id="PS00518">
    <property type="entry name" value="ZF_RING_1"/>
    <property type="match status" value="1"/>
</dbReference>
<organism evidence="14 15">
    <name type="scientific">Coccomyxa viridis</name>
    <dbReference type="NCBI Taxonomy" id="1274662"/>
    <lineage>
        <taxon>Eukaryota</taxon>
        <taxon>Viridiplantae</taxon>
        <taxon>Chlorophyta</taxon>
        <taxon>core chlorophytes</taxon>
        <taxon>Trebouxiophyceae</taxon>
        <taxon>Trebouxiophyceae incertae sedis</taxon>
        <taxon>Coccomyxaceae</taxon>
        <taxon>Coccomyxa</taxon>
    </lineage>
</organism>
<protein>
    <submittedName>
        <fullName evidence="14">G5380 protein</fullName>
    </submittedName>
</protein>
<dbReference type="Pfam" id="PF13923">
    <property type="entry name" value="zf-C3HC4_2"/>
    <property type="match status" value="1"/>
</dbReference>
<dbReference type="Proteomes" id="UP001497392">
    <property type="component" value="Unassembled WGS sequence"/>
</dbReference>
<keyword evidence="15" id="KW-1185">Reference proteome</keyword>
<dbReference type="PROSITE" id="PS51192">
    <property type="entry name" value="HELICASE_ATP_BIND_1"/>
    <property type="match status" value="1"/>
</dbReference>
<keyword evidence="5" id="KW-0378">Hydrolase</keyword>
<feature type="compositionally biased region" description="Basic and acidic residues" evidence="10">
    <location>
        <begin position="556"/>
        <end position="570"/>
    </location>
</feature>
<dbReference type="InterPro" id="IPR038718">
    <property type="entry name" value="SNF2-like_sf"/>
</dbReference>
<dbReference type="InterPro" id="IPR049730">
    <property type="entry name" value="SNF2/RAD54-like_C"/>
</dbReference>
<dbReference type="PROSITE" id="PS50089">
    <property type="entry name" value="ZF_RING_2"/>
    <property type="match status" value="1"/>
</dbReference>
<evidence type="ECO:0000313" key="15">
    <source>
        <dbReference type="Proteomes" id="UP001497392"/>
    </source>
</evidence>
<dbReference type="InterPro" id="IPR000330">
    <property type="entry name" value="SNF2_N"/>
</dbReference>
<dbReference type="InterPro" id="IPR050628">
    <property type="entry name" value="SNF2_RAD54_helicase_TF"/>
</dbReference>
<dbReference type="InterPro" id="IPR001650">
    <property type="entry name" value="Helicase_C-like"/>
</dbReference>
<accession>A0ABP1FXL9</accession>
<evidence type="ECO:0000256" key="3">
    <source>
        <dbReference type="ARBA" id="ARBA00022741"/>
    </source>
</evidence>
<dbReference type="InterPro" id="IPR013083">
    <property type="entry name" value="Znf_RING/FYVE/PHD"/>
</dbReference>
<dbReference type="Pfam" id="PF00176">
    <property type="entry name" value="SNF2-rel_dom"/>
    <property type="match status" value="1"/>
</dbReference>
<evidence type="ECO:0000256" key="7">
    <source>
        <dbReference type="ARBA" id="ARBA00022833"/>
    </source>
</evidence>
<keyword evidence="3" id="KW-0547">Nucleotide-binding</keyword>
<keyword evidence="7" id="KW-0862">Zinc</keyword>
<feature type="domain" description="Helicase ATP-binding" evidence="12">
    <location>
        <begin position="1"/>
        <end position="169"/>
    </location>
</feature>
<evidence type="ECO:0000256" key="5">
    <source>
        <dbReference type="ARBA" id="ARBA00022801"/>
    </source>
</evidence>
<evidence type="ECO:0000256" key="2">
    <source>
        <dbReference type="ARBA" id="ARBA00022723"/>
    </source>
</evidence>
<evidence type="ECO:0000259" key="13">
    <source>
        <dbReference type="PROSITE" id="PS51194"/>
    </source>
</evidence>